<dbReference type="InterPro" id="IPR018712">
    <property type="entry name" value="Tle1-like_cat"/>
</dbReference>
<name>A0AB35WMH8_9PSED</name>
<evidence type="ECO:0000313" key="2">
    <source>
        <dbReference type="EMBL" id="MEE1865765.1"/>
    </source>
</evidence>
<proteinExistence type="predicted"/>
<accession>A0AB35WMH8</accession>
<evidence type="ECO:0000313" key="3">
    <source>
        <dbReference type="Proteomes" id="UP001307839"/>
    </source>
</evidence>
<feature type="domain" description="T6SS Phospholipase effector Tle1-like catalytic" evidence="1">
    <location>
        <begin position="204"/>
        <end position="295"/>
    </location>
</feature>
<evidence type="ECO:0000259" key="1">
    <source>
        <dbReference type="Pfam" id="PF09994"/>
    </source>
</evidence>
<organism evidence="2 3">
    <name type="scientific">Pseudomonas auratipiscis</name>
    <dbReference type="NCBI Taxonomy" id="3115853"/>
    <lineage>
        <taxon>Bacteria</taxon>
        <taxon>Pseudomonadati</taxon>
        <taxon>Pseudomonadota</taxon>
        <taxon>Gammaproteobacteria</taxon>
        <taxon>Pseudomonadales</taxon>
        <taxon>Pseudomonadaceae</taxon>
        <taxon>Pseudomonas</taxon>
    </lineage>
</organism>
<gene>
    <name evidence="2" type="ORF">V0R53_05080</name>
</gene>
<dbReference type="AlphaFoldDB" id="A0AB35WMH8"/>
<comment type="caution">
    <text evidence="2">The sequence shown here is derived from an EMBL/GenBank/DDBJ whole genome shotgun (WGS) entry which is preliminary data.</text>
</comment>
<dbReference type="RefSeq" id="WP_330078940.1">
    <property type="nucleotide sequence ID" value="NZ_JAZDCU010000003.1"/>
</dbReference>
<protein>
    <submittedName>
        <fullName evidence="2">DUF2235 domain-containing protein</fullName>
    </submittedName>
</protein>
<dbReference type="Pfam" id="PF09994">
    <property type="entry name" value="T6SS_Tle1-like_cat"/>
    <property type="match status" value="1"/>
</dbReference>
<sequence length="480" mass="52275">MPTSAAKESTVLCLRVGVFFDGTGNNLHNSELVAACMGPDSNLASAPLALREHCAKYGYDGRGSVPTDSYGTAKTNIAKLYELYRDQAAEQVKDGQTTASLKVYVEGIGTQAGEKDSSLSMMTGRYGSGVIARAQQAPAAVIEQVRRWSASNPGTSAQRIEFDIFGFSRGAAAARHFANDLGKGAGSALAQLWPRSEALLPENFDWQSTQFLAINFIGLYDSVAAIISVLEGNLSPANAQYSGVEMKLRPTAARKIVQLVARDEQRKNFPLTQTDNDIVVPGAHSDVGGGYLPEALETVVLTRPISSTEPASLENGKSQACKKAQLCLERDQHTWQSLNLQLEVCTQVDALQPAKRDTPAEKRVIAFVQGKRRVAGDLALIYLRIMHRLSVDQNVPFEALDEQRMALPPALQVIADKLMQHAQGQQATSPLNECEEALLRKRYIHLSSHWGTQGAAREAIDAIYLNRPHENGQRSIYPNE</sequence>
<reference evidence="2 3" key="1">
    <citation type="submission" date="2024-01" db="EMBL/GenBank/DDBJ databases">
        <title>Unpublished Manusciprt.</title>
        <authorList>
            <person name="Duman M."/>
            <person name="Valdes E.G."/>
            <person name="Ajmi N."/>
            <person name="Altun S."/>
            <person name="Saticioglu I.B."/>
        </authorList>
    </citation>
    <scope>NUCLEOTIDE SEQUENCE [LARGE SCALE GENOMIC DNA]</scope>
    <source>
        <strain evidence="2 3">120P</strain>
    </source>
</reference>
<dbReference type="PANTHER" id="PTHR33840">
    <property type="match status" value="1"/>
</dbReference>
<keyword evidence="3" id="KW-1185">Reference proteome</keyword>
<dbReference type="EMBL" id="JAZDQP010000003">
    <property type="protein sequence ID" value="MEE1865765.1"/>
    <property type="molecule type" value="Genomic_DNA"/>
</dbReference>
<dbReference type="PANTHER" id="PTHR33840:SF1">
    <property type="entry name" value="TLE1 PHOSPHOLIPASE DOMAIN-CONTAINING PROTEIN"/>
    <property type="match status" value="1"/>
</dbReference>
<dbReference type="Proteomes" id="UP001307839">
    <property type="component" value="Unassembled WGS sequence"/>
</dbReference>